<dbReference type="OrthoDB" id="6623147at2759"/>
<reference evidence="2 3" key="1">
    <citation type="submission" date="2019-08" db="EMBL/GenBank/DDBJ databases">
        <title>The genome of the soybean aphid Biotype 1, its phylome, world population structure and adaptation to the North American continent.</title>
        <authorList>
            <person name="Giordano R."/>
            <person name="Donthu R.K."/>
            <person name="Hernandez A.G."/>
            <person name="Wright C.L."/>
            <person name="Zimin A.V."/>
        </authorList>
    </citation>
    <scope>NUCLEOTIDE SEQUENCE [LARGE SCALE GENOMIC DNA]</scope>
    <source>
        <tissue evidence="2">Whole aphids</tissue>
    </source>
</reference>
<comment type="caution">
    <text evidence="2">The sequence shown here is derived from an EMBL/GenBank/DDBJ whole genome shotgun (WGS) entry which is preliminary data.</text>
</comment>
<keyword evidence="1" id="KW-0812">Transmembrane</keyword>
<keyword evidence="3" id="KW-1185">Reference proteome</keyword>
<dbReference type="AlphaFoldDB" id="A0A6G0U684"/>
<protein>
    <submittedName>
        <fullName evidence="2">Uncharacterized protein</fullName>
    </submittedName>
</protein>
<organism evidence="2 3">
    <name type="scientific">Aphis glycines</name>
    <name type="common">Soybean aphid</name>
    <dbReference type="NCBI Taxonomy" id="307491"/>
    <lineage>
        <taxon>Eukaryota</taxon>
        <taxon>Metazoa</taxon>
        <taxon>Ecdysozoa</taxon>
        <taxon>Arthropoda</taxon>
        <taxon>Hexapoda</taxon>
        <taxon>Insecta</taxon>
        <taxon>Pterygota</taxon>
        <taxon>Neoptera</taxon>
        <taxon>Paraneoptera</taxon>
        <taxon>Hemiptera</taxon>
        <taxon>Sternorrhyncha</taxon>
        <taxon>Aphidomorpha</taxon>
        <taxon>Aphidoidea</taxon>
        <taxon>Aphididae</taxon>
        <taxon>Aphidini</taxon>
        <taxon>Aphis</taxon>
        <taxon>Aphis</taxon>
    </lineage>
</organism>
<dbReference type="Proteomes" id="UP000475862">
    <property type="component" value="Unassembled WGS sequence"/>
</dbReference>
<keyword evidence="1" id="KW-1133">Transmembrane helix</keyword>
<gene>
    <name evidence="2" type="ORF">AGLY_000126</name>
</gene>
<accession>A0A6G0U684</accession>
<keyword evidence="1" id="KW-0472">Membrane</keyword>
<evidence type="ECO:0000313" key="2">
    <source>
        <dbReference type="EMBL" id="KAE9544584.1"/>
    </source>
</evidence>
<feature type="transmembrane region" description="Helical" evidence="1">
    <location>
        <begin position="40"/>
        <end position="65"/>
    </location>
</feature>
<proteinExistence type="predicted"/>
<evidence type="ECO:0000256" key="1">
    <source>
        <dbReference type="SAM" id="Phobius"/>
    </source>
</evidence>
<dbReference type="EMBL" id="VYZN01000001">
    <property type="protein sequence ID" value="KAE9544584.1"/>
    <property type="molecule type" value="Genomic_DNA"/>
</dbReference>
<name>A0A6G0U684_APHGL</name>
<sequence length="178" mass="20429">MVSGEYWTMESCTLIDSCSGVAGEVIFSDDSMISSECTEFVLLMCVLTFLYFIFNFSGSWTIVLSKLLYIINRFRFDIISGDLEQLKTLVCTFCRSILHDDLMIDVSLTIFFDENSLFSKVLLSFLFNSSGFERLYTFSFLFSWNKLLFTRLGLTDFLTFSTLSSILIPFNSDIKAKI</sequence>
<evidence type="ECO:0000313" key="3">
    <source>
        <dbReference type="Proteomes" id="UP000475862"/>
    </source>
</evidence>